<evidence type="ECO:0000313" key="6">
    <source>
        <dbReference type="EMBL" id="KAK4291845.1"/>
    </source>
</evidence>
<feature type="short sequence motif" description="GXSXG" evidence="4">
    <location>
        <begin position="361"/>
        <end position="365"/>
    </location>
</feature>
<comment type="caution">
    <text evidence="6">The sequence shown here is derived from an EMBL/GenBank/DDBJ whole genome shotgun (WGS) entry which is preliminary data.</text>
</comment>
<feature type="active site" description="Nucleophile" evidence="4">
    <location>
        <position position="363"/>
    </location>
</feature>
<feature type="domain" description="PNPLA" evidence="5">
    <location>
        <begin position="327"/>
        <end position="494"/>
    </location>
</feature>
<feature type="domain" description="PNPLA" evidence="5">
    <location>
        <begin position="115"/>
        <end position="282"/>
    </location>
</feature>
<dbReference type="Gene3D" id="3.40.1090.10">
    <property type="entry name" value="Cytosolic phospholipase A2 catalytic domain"/>
    <property type="match status" value="4"/>
</dbReference>
<keyword evidence="1" id="KW-0001">2Fe-2S</keyword>
<dbReference type="InterPro" id="IPR012675">
    <property type="entry name" value="Beta-grasp_dom_sf"/>
</dbReference>
<dbReference type="SUPFAM" id="SSF52151">
    <property type="entry name" value="FabD/lysophospholipase-like"/>
    <property type="match status" value="2"/>
</dbReference>
<feature type="active site" description="Proton acceptor" evidence="4">
    <location>
        <position position="269"/>
    </location>
</feature>
<protein>
    <recommendedName>
        <fullName evidence="5">PNPLA domain-containing protein</fullName>
    </recommendedName>
</protein>
<keyword evidence="7" id="KW-1185">Reference proteome</keyword>
<dbReference type="InterPro" id="IPR033562">
    <property type="entry name" value="PLPL"/>
</dbReference>
<keyword evidence="1" id="KW-0479">Metal-binding</keyword>
<dbReference type="GO" id="GO:0051537">
    <property type="term" value="F:2 iron, 2 sulfur cluster binding"/>
    <property type="evidence" value="ECO:0007669"/>
    <property type="project" value="UniProtKB-KW"/>
</dbReference>
<keyword evidence="4" id="KW-0378">Hydrolase</keyword>
<name>A0AAE1TQL7_9EUCA</name>
<keyword evidence="3 4" id="KW-0443">Lipid metabolism</keyword>
<evidence type="ECO:0000259" key="5">
    <source>
        <dbReference type="PROSITE" id="PS51635"/>
    </source>
</evidence>
<feature type="short sequence motif" description="GXGXXG" evidence="4">
    <location>
        <begin position="119"/>
        <end position="124"/>
    </location>
</feature>
<sequence>MPNRSGNTGWRPTIFTTLQNSLHNYKKDWCEVTYERADGVTFTVQGKEGDNLLDIAINNDIDLEGFGACEGTLACSTCHLTFKQEDFDNIEDPCTDEELDMLDLAYGLSDTELCVSLSGCGFLGVYLIGALHCLSHRCPRVVRTAHFSGSSAGAIMAAAVVCGLSLNTVRAGFLRTAARARQQTMSTFSPGFRMDEQLTDGLESLPPDAHVKASGRLHVSVTRLRDGAHVVFSHWNTRQELIHTLRCSCFILGFSGGWPPTIEGEVYIDGGYRNRQPKVFNNTITISPYSGEADISPLKMKGTSQVNWSNLTIDVSQSNILRSGVCLSLSGSGFLSVYQLGALDCLHRYWPHLLTRASVAGASAGALLGACVVCGVESSTVREYFVDAAASSHQLTLGPFSPRYSVEDQLKLGLDLLPSDAHVRASDRLFVSITSVSQRRNVMVSKWESREELIRCLLCSCFIPAFSGFRLPTFKGQKCVDGGFSNNLPIVCHPAITISPFNGRGVDICPTDGSNTPLYITVANEQLAVTLGNLVRCIRALLPPHVDALQNMYLMGYTDAYNFLKTSAAKKKKLLQG</sequence>
<comment type="caution">
    <text evidence="4">Lacks conserved residue(s) required for the propagation of feature annotation.</text>
</comment>
<dbReference type="GO" id="GO:0004806">
    <property type="term" value="F:triacylglycerol lipase activity"/>
    <property type="evidence" value="ECO:0007669"/>
    <property type="project" value="TreeGrafter"/>
</dbReference>
<dbReference type="PANTHER" id="PTHR12406:SF7">
    <property type="entry name" value="PATATIN-LIKE PHOSPHOLIPASE DOMAIN-CONTAINING PROTEIN 4"/>
    <property type="match status" value="1"/>
</dbReference>
<dbReference type="InterPro" id="IPR036010">
    <property type="entry name" value="2Fe-2S_ferredoxin-like_sf"/>
</dbReference>
<feature type="active site" description="Nucleophile" evidence="4">
    <location>
        <position position="151"/>
    </location>
</feature>
<dbReference type="InterPro" id="IPR001041">
    <property type="entry name" value="2Fe-2S_ferredoxin-type"/>
</dbReference>
<dbReference type="InterPro" id="IPR018298">
    <property type="entry name" value="Adrenodoxin_Fe-S_BS"/>
</dbReference>
<keyword evidence="2" id="KW-0411">Iron-sulfur</keyword>
<keyword evidence="1" id="KW-0408">Iron</keyword>
<feature type="short sequence motif" description="DGA/G" evidence="4">
    <location>
        <begin position="269"/>
        <end position="271"/>
    </location>
</feature>
<gene>
    <name evidence="6" type="ORF">Pmani_035350</name>
</gene>
<dbReference type="CDD" id="cd00207">
    <property type="entry name" value="fer2"/>
    <property type="match status" value="1"/>
</dbReference>
<dbReference type="InterPro" id="IPR016035">
    <property type="entry name" value="Acyl_Trfase/lysoPLipase"/>
</dbReference>
<evidence type="ECO:0000313" key="7">
    <source>
        <dbReference type="Proteomes" id="UP001292094"/>
    </source>
</evidence>
<dbReference type="EMBL" id="JAWZYT010005026">
    <property type="protein sequence ID" value="KAK4291845.1"/>
    <property type="molecule type" value="Genomic_DNA"/>
</dbReference>
<dbReference type="GO" id="GO:0005811">
    <property type="term" value="C:lipid droplet"/>
    <property type="evidence" value="ECO:0007669"/>
    <property type="project" value="TreeGrafter"/>
</dbReference>
<keyword evidence="4" id="KW-0442">Lipid degradation</keyword>
<dbReference type="PROSITE" id="PS51635">
    <property type="entry name" value="PNPLA"/>
    <property type="match status" value="2"/>
</dbReference>
<dbReference type="GO" id="GO:0016020">
    <property type="term" value="C:membrane"/>
    <property type="evidence" value="ECO:0007669"/>
    <property type="project" value="TreeGrafter"/>
</dbReference>
<accession>A0AAE1TQL7</accession>
<evidence type="ECO:0000256" key="3">
    <source>
        <dbReference type="ARBA" id="ARBA00023098"/>
    </source>
</evidence>
<feature type="short sequence motif" description="GXSXG" evidence="4">
    <location>
        <begin position="149"/>
        <end position="153"/>
    </location>
</feature>
<dbReference type="GO" id="GO:0019433">
    <property type="term" value="P:triglyceride catabolic process"/>
    <property type="evidence" value="ECO:0007669"/>
    <property type="project" value="TreeGrafter"/>
</dbReference>
<dbReference type="GO" id="GO:0005737">
    <property type="term" value="C:cytoplasm"/>
    <property type="evidence" value="ECO:0007669"/>
    <property type="project" value="TreeGrafter"/>
</dbReference>
<dbReference type="GO" id="GO:0055088">
    <property type="term" value="P:lipid homeostasis"/>
    <property type="evidence" value="ECO:0007669"/>
    <property type="project" value="TreeGrafter"/>
</dbReference>
<dbReference type="Pfam" id="PF01734">
    <property type="entry name" value="Patatin"/>
    <property type="match status" value="2"/>
</dbReference>
<dbReference type="Gene3D" id="3.10.20.30">
    <property type="match status" value="1"/>
</dbReference>
<proteinExistence type="predicted"/>
<dbReference type="PROSITE" id="PS00814">
    <property type="entry name" value="ADX"/>
    <property type="match status" value="1"/>
</dbReference>
<dbReference type="Proteomes" id="UP001292094">
    <property type="component" value="Unassembled WGS sequence"/>
</dbReference>
<evidence type="ECO:0000256" key="2">
    <source>
        <dbReference type="ARBA" id="ARBA00023014"/>
    </source>
</evidence>
<organism evidence="6 7">
    <name type="scientific">Petrolisthes manimaculis</name>
    <dbReference type="NCBI Taxonomy" id="1843537"/>
    <lineage>
        <taxon>Eukaryota</taxon>
        <taxon>Metazoa</taxon>
        <taxon>Ecdysozoa</taxon>
        <taxon>Arthropoda</taxon>
        <taxon>Crustacea</taxon>
        <taxon>Multicrustacea</taxon>
        <taxon>Malacostraca</taxon>
        <taxon>Eumalacostraca</taxon>
        <taxon>Eucarida</taxon>
        <taxon>Decapoda</taxon>
        <taxon>Pleocyemata</taxon>
        <taxon>Anomura</taxon>
        <taxon>Galatheoidea</taxon>
        <taxon>Porcellanidae</taxon>
        <taxon>Petrolisthes</taxon>
    </lineage>
</organism>
<dbReference type="AlphaFoldDB" id="A0AAE1TQL7"/>
<dbReference type="GO" id="GO:0140647">
    <property type="term" value="P:P450-containing electron transport chain"/>
    <property type="evidence" value="ECO:0007669"/>
    <property type="project" value="InterPro"/>
</dbReference>
<dbReference type="InterPro" id="IPR002641">
    <property type="entry name" value="PNPLA_dom"/>
</dbReference>
<feature type="short sequence motif" description="DGA/G" evidence="4">
    <location>
        <begin position="481"/>
        <end position="483"/>
    </location>
</feature>
<dbReference type="PANTHER" id="PTHR12406">
    <property type="entry name" value="CALCIUM-INDEPENDENT PHOSPHOLIPASE A2 IPLA2 -RELATED"/>
    <property type="match status" value="1"/>
</dbReference>
<evidence type="ECO:0000256" key="1">
    <source>
        <dbReference type="ARBA" id="ARBA00022714"/>
    </source>
</evidence>
<reference evidence="6" key="1">
    <citation type="submission" date="2023-11" db="EMBL/GenBank/DDBJ databases">
        <title>Genome assemblies of two species of porcelain crab, Petrolisthes cinctipes and Petrolisthes manimaculis (Anomura: Porcellanidae).</title>
        <authorList>
            <person name="Angst P."/>
        </authorList>
    </citation>
    <scope>NUCLEOTIDE SEQUENCE</scope>
    <source>
        <strain evidence="6">PB745_02</strain>
        <tissue evidence="6">Gill</tissue>
    </source>
</reference>
<feature type="active site" description="Proton acceptor" evidence="4">
    <location>
        <position position="481"/>
    </location>
</feature>
<evidence type="ECO:0000256" key="4">
    <source>
        <dbReference type="PROSITE-ProRule" id="PRU01161"/>
    </source>
</evidence>
<dbReference type="SUPFAM" id="SSF54292">
    <property type="entry name" value="2Fe-2S ferredoxin-like"/>
    <property type="match status" value="1"/>
</dbReference>